<evidence type="ECO:0000259" key="6">
    <source>
        <dbReference type="SMART" id="SM00382"/>
    </source>
</evidence>
<evidence type="ECO:0000256" key="4">
    <source>
        <dbReference type="ARBA" id="ARBA00022840"/>
    </source>
</evidence>
<comment type="function">
    <text evidence="5">Involved in regulation of DNA replication.</text>
</comment>
<comment type="similarity">
    <text evidence="1">Belongs to the CDC6/cdc18 family.</text>
</comment>
<sequence length="336" mass="38476">MIVDARVLRDEFVPREVVHRDAETNRLSAALSPLLDGEPAETALLTGPSGVGKTCIAQYTVSRLRERVLDIETQYVNCWQNYSRFRALYRILDGLGQTIDIHRQSTPRDELLERLERYDGPPCVVILDEVDQLEDMRILYDLYHLPRFSMILIANREEELFARLDDRIQSRLHTAERVHFDRYSVDELVAILEDRAESGLTTGAVAREQLAIIADAAAGDARVAIGILRNAARQAQRAESRAITYEMLHEAIPEGRAEVRRKSIETLTPHQRALYDILAEEGELEPADLYAAYQARVDEPKTDRTVRNYLQKLAQYNLITITGTSRDRTYVVERRE</sequence>
<dbReference type="EMBL" id="JBHTBF010000003">
    <property type="protein sequence ID" value="MFC7318185.1"/>
    <property type="molecule type" value="Genomic_DNA"/>
</dbReference>
<dbReference type="AlphaFoldDB" id="A0ABD6ADA4"/>
<dbReference type="GO" id="GO:0006260">
    <property type="term" value="P:DNA replication"/>
    <property type="evidence" value="ECO:0007669"/>
    <property type="project" value="UniProtKB-KW"/>
</dbReference>
<dbReference type="GeneID" id="79317642"/>
<dbReference type="SMART" id="SM00382">
    <property type="entry name" value="AAA"/>
    <property type="match status" value="1"/>
</dbReference>
<keyword evidence="2" id="KW-0235">DNA replication</keyword>
<keyword evidence="8" id="KW-1185">Reference proteome</keyword>
<accession>A0ABD6ADA4</accession>
<gene>
    <name evidence="7" type="ORF">ACFQPE_15485</name>
</gene>
<dbReference type="Gene3D" id="1.10.8.60">
    <property type="match status" value="1"/>
</dbReference>
<evidence type="ECO:0000313" key="7">
    <source>
        <dbReference type="EMBL" id="MFC7318185.1"/>
    </source>
</evidence>
<dbReference type="RefSeq" id="WP_276306014.1">
    <property type="nucleotide sequence ID" value="NZ_CP119993.1"/>
</dbReference>
<evidence type="ECO:0000256" key="5">
    <source>
        <dbReference type="ARBA" id="ARBA00057740"/>
    </source>
</evidence>
<dbReference type="Pfam" id="PF22703">
    <property type="entry name" value="Cdc6_lid"/>
    <property type="match status" value="1"/>
</dbReference>
<protein>
    <submittedName>
        <fullName evidence="7">Cdc6/Cdc18 family protein</fullName>
    </submittedName>
</protein>
<evidence type="ECO:0000313" key="8">
    <source>
        <dbReference type="Proteomes" id="UP001596547"/>
    </source>
</evidence>
<comment type="caution">
    <text evidence="7">The sequence shown here is derived from an EMBL/GenBank/DDBJ whole genome shotgun (WGS) entry which is preliminary data.</text>
</comment>
<proteinExistence type="inferred from homology"/>
<organism evidence="7 8">
    <name type="scientific">Halomarina halobia</name>
    <dbReference type="NCBI Taxonomy" id="3033386"/>
    <lineage>
        <taxon>Archaea</taxon>
        <taxon>Methanobacteriati</taxon>
        <taxon>Methanobacteriota</taxon>
        <taxon>Stenosarchaea group</taxon>
        <taxon>Halobacteria</taxon>
        <taxon>Halobacteriales</taxon>
        <taxon>Natronomonadaceae</taxon>
        <taxon>Halomarina</taxon>
    </lineage>
</organism>
<dbReference type="InterPro" id="IPR050311">
    <property type="entry name" value="ORC1/CDC6"/>
</dbReference>
<keyword evidence="4" id="KW-0067">ATP-binding</keyword>
<dbReference type="InterPro" id="IPR055237">
    <property type="entry name" value="Cdc6_lid"/>
</dbReference>
<dbReference type="InterPro" id="IPR003593">
    <property type="entry name" value="AAA+_ATPase"/>
</dbReference>
<evidence type="ECO:0000256" key="2">
    <source>
        <dbReference type="ARBA" id="ARBA00022705"/>
    </source>
</evidence>
<feature type="domain" description="AAA+ ATPase" evidence="6">
    <location>
        <begin position="39"/>
        <end position="173"/>
    </location>
</feature>
<dbReference type="FunFam" id="3.40.50.300:FF:001565">
    <property type="entry name" value="Orc1-type DNA replication protein"/>
    <property type="match status" value="1"/>
</dbReference>
<dbReference type="InterPro" id="IPR014277">
    <property type="entry name" value="Orc1/Cdc6_arc"/>
</dbReference>
<keyword evidence="3" id="KW-0547">Nucleotide-binding</keyword>
<reference evidence="7 8" key="1">
    <citation type="journal article" date="2019" name="Int. J. Syst. Evol. Microbiol.">
        <title>The Global Catalogue of Microorganisms (GCM) 10K type strain sequencing project: providing services to taxonomists for standard genome sequencing and annotation.</title>
        <authorList>
            <consortium name="The Broad Institute Genomics Platform"/>
            <consortium name="The Broad Institute Genome Sequencing Center for Infectious Disease"/>
            <person name="Wu L."/>
            <person name="Ma J."/>
        </authorList>
    </citation>
    <scope>NUCLEOTIDE SEQUENCE [LARGE SCALE GENOMIC DNA]</scope>
    <source>
        <strain evidence="7 8">PSR21</strain>
    </source>
</reference>
<dbReference type="GO" id="GO:0005524">
    <property type="term" value="F:ATP binding"/>
    <property type="evidence" value="ECO:0007669"/>
    <property type="project" value="UniProtKB-KW"/>
</dbReference>
<dbReference type="InterPro" id="IPR027417">
    <property type="entry name" value="P-loop_NTPase"/>
</dbReference>
<dbReference type="PANTHER" id="PTHR10763:SF22">
    <property type="entry name" value="ORC1-TYPE DNA REPLICATION PROTEIN"/>
    <property type="match status" value="1"/>
</dbReference>
<dbReference type="CDD" id="cd00009">
    <property type="entry name" value="AAA"/>
    <property type="match status" value="1"/>
</dbReference>
<dbReference type="Gene3D" id="3.40.50.300">
    <property type="entry name" value="P-loop containing nucleotide triphosphate hydrolases"/>
    <property type="match status" value="1"/>
</dbReference>
<evidence type="ECO:0000256" key="3">
    <source>
        <dbReference type="ARBA" id="ARBA00022741"/>
    </source>
</evidence>
<dbReference type="NCBIfam" id="TIGR02928">
    <property type="entry name" value="orc1/cdc6 family replication initiation protein"/>
    <property type="match status" value="1"/>
</dbReference>
<dbReference type="Pfam" id="PF13191">
    <property type="entry name" value="AAA_16"/>
    <property type="match status" value="1"/>
</dbReference>
<dbReference type="InterPro" id="IPR041664">
    <property type="entry name" value="AAA_16"/>
</dbReference>
<evidence type="ECO:0000256" key="1">
    <source>
        <dbReference type="ARBA" id="ARBA00006184"/>
    </source>
</evidence>
<dbReference type="Proteomes" id="UP001596547">
    <property type="component" value="Unassembled WGS sequence"/>
</dbReference>
<dbReference type="SUPFAM" id="SSF52540">
    <property type="entry name" value="P-loop containing nucleoside triphosphate hydrolases"/>
    <property type="match status" value="1"/>
</dbReference>
<name>A0ABD6ADA4_9EURY</name>
<dbReference type="PANTHER" id="PTHR10763">
    <property type="entry name" value="CELL DIVISION CONTROL PROTEIN 6-RELATED"/>
    <property type="match status" value="1"/>
</dbReference>